<evidence type="ECO:0000313" key="1">
    <source>
        <dbReference type="EMBL" id="MCI57717.1"/>
    </source>
</evidence>
<organism evidence="1 2">
    <name type="scientific">Trifolium medium</name>
    <dbReference type="NCBI Taxonomy" id="97028"/>
    <lineage>
        <taxon>Eukaryota</taxon>
        <taxon>Viridiplantae</taxon>
        <taxon>Streptophyta</taxon>
        <taxon>Embryophyta</taxon>
        <taxon>Tracheophyta</taxon>
        <taxon>Spermatophyta</taxon>
        <taxon>Magnoliopsida</taxon>
        <taxon>eudicotyledons</taxon>
        <taxon>Gunneridae</taxon>
        <taxon>Pentapetalae</taxon>
        <taxon>rosids</taxon>
        <taxon>fabids</taxon>
        <taxon>Fabales</taxon>
        <taxon>Fabaceae</taxon>
        <taxon>Papilionoideae</taxon>
        <taxon>50 kb inversion clade</taxon>
        <taxon>NPAAA clade</taxon>
        <taxon>Hologalegina</taxon>
        <taxon>IRL clade</taxon>
        <taxon>Trifolieae</taxon>
        <taxon>Trifolium</taxon>
    </lineage>
</organism>
<dbReference type="Proteomes" id="UP000265520">
    <property type="component" value="Unassembled WGS sequence"/>
</dbReference>
<sequence>NSINIWNQTSFAQAVLHAFEEQPDAAVVIFTLLQQVDKDKAEIFAVIIWSI</sequence>
<accession>A0A392TBA6</accession>
<keyword evidence="2" id="KW-1185">Reference proteome</keyword>
<dbReference type="AlphaFoldDB" id="A0A392TBA6"/>
<name>A0A392TBA6_9FABA</name>
<proteinExistence type="predicted"/>
<comment type="caution">
    <text evidence="1">The sequence shown here is derived from an EMBL/GenBank/DDBJ whole genome shotgun (WGS) entry which is preliminary data.</text>
</comment>
<evidence type="ECO:0000313" key="2">
    <source>
        <dbReference type="Proteomes" id="UP000265520"/>
    </source>
</evidence>
<dbReference type="EMBL" id="LXQA010533737">
    <property type="protein sequence ID" value="MCI57717.1"/>
    <property type="molecule type" value="Genomic_DNA"/>
</dbReference>
<feature type="non-terminal residue" evidence="1">
    <location>
        <position position="1"/>
    </location>
</feature>
<protein>
    <submittedName>
        <fullName evidence="1">Uncharacterized protein</fullName>
    </submittedName>
</protein>
<reference evidence="1 2" key="1">
    <citation type="journal article" date="2018" name="Front. Plant Sci.">
        <title>Red Clover (Trifolium pratense) and Zigzag Clover (T. medium) - A Picture of Genomic Similarities and Differences.</title>
        <authorList>
            <person name="Dluhosova J."/>
            <person name="Istvanek J."/>
            <person name="Nedelnik J."/>
            <person name="Repkova J."/>
        </authorList>
    </citation>
    <scope>NUCLEOTIDE SEQUENCE [LARGE SCALE GENOMIC DNA]</scope>
    <source>
        <strain evidence="2">cv. 10/8</strain>
        <tissue evidence="1">Leaf</tissue>
    </source>
</reference>